<sequence>MKMPALFSFAPVTPFEPVRDSSVPDGEQWIHQIKWDGVRMLSYFDGKECRLFNRKGNERTQNYPELVDVRSYSAAGSFIMDGEIIALGADGKPSFHEVMRRDAIRKKEKVASAQKAVQITYMIFDILYYEGEWTTGLPLIARDSLLSEAIRPSDKVQKIVSFKEGQPLFDLMRQQGMEGIISKNLQSTYACSGKDRRWIKVKNYGDLVVVIGGFTLNGGTVNAILAGIYDTNGQLHYIGHVGTGTLARTEWGELTKRLRPTIQANCPFVNNHPDMKGATWVKPLFTARIMYSEWRWREGRTLRHPSIQAFVDIPPHECVFQAEKEDADGDRH</sequence>
<dbReference type="Gene3D" id="2.40.50.140">
    <property type="entry name" value="Nucleic acid-binding proteins"/>
    <property type="match status" value="1"/>
</dbReference>
<dbReference type="EMBL" id="JAGGLB010000030">
    <property type="protein sequence ID" value="MBP1995004.1"/>
    <property type="molecule type" value="Genomic_DNA"/>
</dbReference>
<evidence type="ECO:0000256" key="2">
    <source>
        <dbReference type="ARBA" id="ARBA00012727"/>
    </source>
</evidence>
<dbReference type="InterPro" id="IPR012310">
    <property type="entry name" value="DNA_ligase_ATP-dep_cent"/>
</dbReference>
<evidence type="ECO:0000313" key="6">
    <source>
        <dbReference type="EMBL" id="MBP1995004.1"/>
    </source>
</evidence>
<comment type="caution">
    <text evidence="6">The sequence shown here is derived from an EMBL/GenBank/DDBJ whole genome shotgun (WGS) entry which is preliminary data.</text>
</comment>
<protein>
    <recommendedName>
        <fullName evidence="2">DNA ligase (ATP)</fullName>
        <ecNumber evidence="2">6.5.1.1</ecNumber>
    </recommendedName>
</protein>
<dbReference type="PROSITE" id="PS00697">
    <property type="entry name" value="DNA_LIGASE_A1"/>
    <property type="match status" value="1"/>
</dbReference>
<dbReference type="PANTHER" id="PTHR45674:SF4">
    <property type="entry name" value="DNA LIGASE 1"/>
    <property type="match status" value="1"/>
</dbReference>
<dbReference type="PROSITE" id="PS50160">
    <property type="entry name" value="DNA_LIGASE_A3"/>
    <property type="match status" value="1"/>
</dbReference>
<dbReference type="CDD" id="cd07971">
    <property type="entry name" value="OBF_DNA_ligase_LigD"/>
    <property type="match status" value="1"/>
</dbReference>
<dbReference type="PANTHER" id="PTHR45674">
    <property type="entry name" value="DNA LIGASE 1/3 FAMILY MEMBER"/>
    <property type="match status" value="1"/>
</dbReference>
<dbReference type="SUPFAM" id="SSF56091">
    <property type="entry name" value="DNA ligase/mRNA capping enzyme, catalytic domain"/>
    <property type="match status" value="1"/>
</dbReference>
<gene>
    <name evidence="6" type="ORF">J2Z66_006646</name>
</gene>
<proteinExistence type="inferred from homology"/>
<dbReference type="Pfam" id="PF04679">
    <property type="entry name" value="DNA_ligase_A_C"/>
    <property type="match status" value="1"/>
</dbReference>
<evidence type="ECO:0000313" key="7">
    <source>
        <dbReference type="Proteomes" id="UP001519287"/>
    </source>
</evidence>
<dbReference type="InterPro" id="IPR016059">
    <property type="entry name" value="DNA_ligase_ATP-dep_CS"/>
</dbReference>
<dbReference type="InterPro" id="IPR012340">
    <property type="entry name" value="NA-bd_OB-fold"/>
</dbReference>
<dbReference type="Proteomes" id="UP001519287">
    <property type="component" value="Unassembled WGS sequence"/>
</dbReference>
<feature type="domain" description="ATP-dependent DNA ligase family profile" evidence="5">
    <location>
        <begin position="112"/>
        <end position="202"/>
    </location>
</feature>
<keyword evidence="7" id="KW-1185">Reference proteome</keyword>
<evidence type="ECO:0000256" key="1">
    <source>
        <dbReference type="ARBA" id="ARBA00007572"/>
    </source>
</evidence>
<keyword evidence="3 6" id="KW-0436">Ligase</keyword>
<dbReference type="CDD" id="cd07906">
    <property type="entry name" value="Adenylation_DNA_ligase_LigD_LigC"/>
    <property type="match status" value="1"/>
</dbReference>
<dbReference type="Gene3D" id="3.30.470.30">
    <property type="entry name" value="DNA ligase/mRNA capping enzyme"/>
    <property type="match status" value="1"/>
</dbReference>
<comment type="catalytic activity">
    <reaction evidence="4">
        <text>ATP + (deoxyribonucleotide)n-3'-hydroxyl + 5'-phospho-(deoxyribonucleotide)m = (deoxyribonucleotide)n+m + AMP + diphosphate.</text>
        <dbReference type="EC" id="6.5.1.1"/>
    </reaction>
</comment>
<accession>A0ABS4J584</accession>
<evidence type="ECO:0000256" key="3">
    <source>
        <dbReference type="ARBA" id="ARBA00022598"/>
    </source>
</evidence>
<dbReference type="GO" id="GO:0003910">
    <property type="term" value="F:DNA ligase (ATP) activity"/>
    <property type="evidence" value="ECO:0007669"/>
    <property type="project" value="UniProtKB-EC"/>
</dbReference>
<evidence type="ECO:0000256" key="4">
    <source>
        <dbReference type="ARBA" id="ARBA00034003"/>
    </source>
</evidence>
<comment type="similarity">
    <text evidence="1">Belongs to the ATP-dependent DNA ligase family.</text>
</comment>
<name>A0ABS4J584_9BACL</name>
<dbReference type="InterPro" id="IPR012309">
    <property type="entry name" value="DNA_ligase_ATP-dep_C"/>
</dbReference>
<dbReference type="InterPro" id="IPR050191">
    <property type="entry name" value="ATP-dep_DNA_ligase"/>
</dbReference>
<dbReference type="SUPFAM" id="SSF50249">
    <property type="entry name" value="Nucleic acid-binding proteins"/>
    <property type="match status" value="1"/>
</dbReference>
<dbReference type="Pfam" id="PF01068">
    <property type="entry name" value="DNA_ligase_A_M"/>
    <property type="match status" value="1"/>
</dbReference>
<evidence type="ECO:0000259" key="5">
    <source>
        <dbReference type="PROSITE" id="PS50160"/>
    </source>
</evidence>
<dbReference type="EC" id="6.5.1.1" evidence="2"/>
<dbReference type="RefSeq" id="WP_312894866.1">
    <property type="nucleotide sequence ID" value="NZ_JAGGLB010000030.1"/>
</dbReference>
<reference evidence="6 7" key="1">
    <citation type="submission" date="2021-03" db="EMBL/GenBank/DDBJ databases">
        <title>Genomic Encyclopedia of Type Strains, Phase IV (KMG-IV): sequencing the most valuable type-strain genomes for metagenomic binning, comparative biology and taxonomic classification.</title>
        <authorList>
            <person name="Goeker M."/>
        </authorList>
    </citation>
    <scope>NUCLEOTIDE SEQUENCE [LARGE SCALE GENOMIC DNA]</scope>
    <source>
        <strain evidence="6 7">DSM 26048</strain>
    </source>
</reference>
<organism evidence="6 7">
    <name type="scientific">Paenibacillus eucommiae</name>
    <dbReference type="NCBI Taxonomy" id="1355755"/>
    <lineage>
        <taxon>Bacteria</taxon>
        <taxon>Bacillati</taxon>
        <taxon>Bacillota</taxon>
        <taxon>Bacilli</taxon>
        <taxon>Bacillales</taxon>
        <taxon>Paenibacillaceae</taxon>
        <taxon>Paenibacillus</taxon>
    </lineage>
</organism>